<protein>
    <recommendedName>
        <fullName evidence="13">CCT-theta</fullName>
    </recommendedName>
</protein>
<dbReference type="Gene3D" id="1.10.560.10">
    <property type="entry name" value="GroEL-like equatorial domain"/>
    <property type="match status" value="1"/>
</dbReference>
<keyword evidence="7 14" id="KW-0547">Nucleotide-binding</keyword>
<organism evidence="16 17">
    <name type="scientific">Aspergillus avenaceus</name>
    <dbReference type="NCBI Taxonomy" id="36643"/>
    <lineage>
        <taxon>Eukaryota</taxon>
        <taxon>Fungi</taxon>
        <taxon>Dikarya</taxon>
        <taxon>Ascomycota</taxon>
        <taxon>Pezizomycotina</taxon>
        <taxon>Eurotiomycetes</taxon>
        <taxon>Eurotiomycetidae</taxon>
        <taxon>Eurotiales</taxon>
        <taxon>Aspergillaceae</taxon>
        <taxon>Aspergillus</taxon>
        <taxon>Aspergillus subgen. Circumdati</taxon>
    </lineage>
</organism>
<evidence type="ECO:0000256" key="11">
    <source>
        <dbReference type="ARBA" id="ARBA00023049"/>
    </source>
</evidence>
<evidence type="ECO:0000256" key="13">
    <source>
        <dbReference type="ARBA" id="ARBA00029602"/>
    </source>
</evidence>
<dbReference type="Gene3D" id="3.30.260.10">
    <property type="entry name" value="TCP-1-like chaperonin intermediate domain"/>
    <property type="match status" value="1"/>
</dbReference>
<evidence type="ECO:0000256" key="6">
    <source>
        <dbReference type="ARBA" id="ARBA00022723"/>
    </source>
</evidence>
<keyword evidence="12 14" id="KW-0143">Chaperone</keyword>
<evidence type="ECO:0000256" key="2">
    <source>
        <dbReference type="ARBA" id="ARBA00004496"/>
    </source>
</evidence>
<dbReference type="Pfam" id="PF01435">
    <property type="entry name" value="Peptidase_M48"/>
    <property type="match status" value="1"/>
</dbReference>
<proteinExistence type="inferred from homology"/>
<dbReference type="InterPro" id="IPR027413">
    <property type="entry name" value="GROEL-like_equatorial_sf"/>
</dbReference>
<evidence type="ECO:0000256" key="12">
    <source>
        <dbReference type="ARBA" id="ARBA00023186"/>
    </source>
</evidence>
<dbReference type="EMBL" id="ML742138">
    <property type="protein sequence ID" value="KAE8149010.1"/>
    <property type="molecule type" value="Genomic_DNA"/>
</dbReference>
<keyword evidence="8" id="KW-0378">Hydrolase</keyword>
<dbReference type="CDD" id="cd03341">
    <property type="entry name" value="TCP1_theta"/>
    <property type="match status" value="1"/>
</dbReference>
<dbReference type="GO" id="GO:0005524">
    <property type="term" value="F:ATP binding"/>
    <property type="evidence" value="ECO:0007669"/>
    <property type="project" value="UniProtKB-KW"/>
</dbReference>
<evidence type="ECO:0000256" key="3">
    <source>
        <dbReference type="ARBA" id="ARBA00008020"/>
    </source>
</evidence>
<dbReference type="InterPro" id="IPR027410">
    <property type="entry name" value="TCP-1-like_intermed_sf"/>
</dbReference>
<dbReference type="Gene3D" id="3.30.2010.10">
    <property type="entry name" value="Metalloproteases ('zincins'), catalytic domain"/>
    <property type="match status" value="1"/>
</dbReference>
<dbReference type="GO" id="GO:0005832">
    <property type="term" value="C:chaperonin-containing T-complex"/>
    <property type="evidence" value="ECO:0007669"/>
    <property type="project" value="UniProtKB-ARBA"/>
</dbReference>
<evidence type="ECO:0000259" key="15">
    <source>
        <dbReference type="Pfam" id="PF01435"/>
    </source>
</evidence>
<comment type="subcellular location">
    <subcellularLocation>
        <location evidence="2">Cytoplasm</location>
    </subcellularLocation>
</comment>
<dbReference type="NCBIfam" id="TIGR02346">
    <property type="entry name" value="chap_CCT_theta"/>
    <property type="match status" value="1"/>
</dbReference>
<dbReference type="SUPFAM" id="SSF48592">
    <property type="entry name" value="GroEL equatorial domain-like"/>
    <property type="match status" value="1"/>
</dbReference>
<dbReference type="GO" id="GO:0051082">
    <property type="term" value="F:unfolded protein binding"/>
    <property type="evidence" value="ECO:0007669"/>
    <property type="project" value="InterPro"/>
</dbReference>
<dbReference type="PROSITE" id="PS00995">
    <property type="entry name" value="TCP1_3"/>
    <property type="match status" value="1"/>
</dbReference>
<sequence length="827" mass="90136">MTGRRRFNCVSAKQELKIGKQNYEEVLEEVRGHILPEDHPLTGLVNGVLQRLIPQAPLEGAEWKVHVIKDDHTPNAFVLPGGKVFVYTGILPICYDEDGLAAVLGHEIAHVVAHHPAERMSHSFLTMGAAFLVSLLFDVSGQISTMLLNLAFSLPNSRAQEAEADNIGLMMMSKACFNPEAAVAFWARMRHAEDGAPPQFLSTHPSSQNRMESIREWSYKAEAIFEDNGCHVLRSIVGYRPWGKWVPWSQKNSSLLYIIVLGPGNMYVSSGYAGLFKPGYQSHDAEDGAVIRNIEACQAISKTVQTSLGPYGRNKIVINHLQKMILTSDAATILRELDVVHPAAKLLVMASQQQDNEMGDGTNLVIILAGELLKKAEELLRLGLKTSDIVQGYEKAQNFALKVLEDLEVDRLQEVRSQADLSKALRTVVASKQSGTEDLLASLVAEAVLAVLPKNPINFNVDNVRVVKIMGGSLEQSRVVKGMVLGREPDGTVKKAQKAKVGVFSCPIDISQTETKGTVLLKNAEEMLNFTKGEEERLEADIKELYDSGVRVVVCGSTVGDLAMHYLNRFNILVIKILSKFELRRLCRVVGATPLARLGAPMPDEMGSIDVVETTEIGGDRVTVFRQEDPSAVTRTATIVLRGATQNHLDDVERAIDDGVNAVKAITKDPRLVPGAGATEIQLVEKISAFADRTPGLPQHAIRKYAEAFEVIPRTLAESAGLDATEVLSRLYTAHHRAVDASEESAEGSSSEEEAYWTTGVDLESGSSAGTLDAVEEGILDLMASKSWAIRLASESARTVLSVDQIIVARQAGGPKPPGPNPNWDED</sequence>
<dbReference type="GO" id="GO:0006508">
    <property type="term" value="P:proteolysis"/>
    <property type="evidence" value="ECO:0007669"/>
    <property type="project" value="UniProtKB-KW"/>
</dbReference>
<evidence type="ECO:0000256" key="14">
    <source>
        <dbReference type="RuleBase" id="RU004187"/>
    </source>
</evidence>
<dbReference type="SUPFAM" id="SSF52029">
    <property type="entry name" value="GroEL apical domain-like"/>
    <property type="match status" value="1"/>
</dbReference>
<dbReference type="InterPro" id="IPR001915">
    <property type="entry name" value="Peptidase_M48"/>
</dbReference>
<dbReference type="CDD" id="cd07331">
    <property type="entry name" value="M48C_Oma1_like"/>
    <property type="match status" value="1"/>
</dbReference>
<dbReference type="InterPro" id="IPR027409">
    <property type="entry name" value="GroEL-like_apical_dom_sf"/>
</dbReference>
<evidence type="ECO:0000256" key="7">
    <source>
        <dbReference type="ARBA" id="ARBA00022741"/>
    </source>
</evidence>
<dbReference type="FunFam" id="3.50.7.10:FF:000008">
    <property type="entry name" value="T-complex protein 1 subunit theta"/>
    <property type="match status" value="1"/>
</dbReference>
<dbReference type="OrthoDB" id="1748577at2759"/>
<keyword evidence="9" id="KW-0862">Zinc</keyword>
<evidence type="ECO:0000313" key="17">
    <source>
        <dbReference type="Proteomes" id="UP000325780"/>
    </source>
</evidence>
<reference evidence="16 17" key="1">
    <citation type="submission" date="2019-04" db="EMBL/GenBank/DDBJ databases">
        <title>Friends and foes A comparative genomics study of 23 Aspergillus species from section Flavi.</title>
        <authorList>
            <consortium name="DOE Joint Genome Institute"/>
            <person name="Kjaerbolling I."/>
            <person name="Vesth T."/>
            <person name="Frisvad J.C."/>
            <person name="Nybo J.L."/>
            <person name="Theobald S."/>
            <person name="Kildgaard S."/>
            <person name="Isbrandt T."/>
            <person name="Kuo A."/>
            <person name="Sato A."/>
            <person name="Lyhne E.K."/>
            <person name="Kogle M.E."/>
            <person name="Wiebenga A."/>
            <person name="Kun R.S."/>
            <person name="Lubbers R.J."/>
            <person name="Makela M.R."/>
            <person name="Barry K."/>
            <person name="Chovatia M."/>
            <person name="Clum A."/>
            <person name="Daum C."/>
            <person name="Haridas S."/>
            <person name="He G."/>
            <person name="LaButti K."/>
            <person name="Lipzen A."/>
            <person name="Mondo S."/>
            <person name="Riley R."/>
            <person name="Salamov A."/>
            <person name="Simmons B.A."/>
            <person name="Magnuson J.K."/>
            <person name="Henrissat B."/>
            <person name="Mortensen U.H."/>
            <person name="Larsen T.O."/>
            <person name="Devries R.P."/>
            <person name="Grigoriev I.V."/>
            <person name="Machida M."/>
            <person name="Baker S.E."/>
            <person name="Andersen M.R."/>
        </authorList>
    </citation>
    <scope>NUCLEOTIDE SEQUENCE [LARGE SCALE GENOMIC DNA]</scope>
    <source>
        <strain evidence="16 17">IBT 18842</strain>
    </source>
</reference>
<evidence type="ECO:0000256" key="10">
    <source>
        <dbReference type="ARBA" id="ARBA00022840"/>
    </source>
</evidence>
<evidence type="ECO:0000256" key="4">
    <source>
        <dbReference type="ARBA" id="ARBA00022490"/>
    </source>
</evidence>
<dbReference type="InterPro" id="IPR002423">
    <property type="entry name" value="Cpn60/GroEL/TCP-1"/>
</dbReference>
<dbReference type="InterPro" id="IPR002194">
    <property type="entry name" value="Chaperonin_TCP-1_CS"/>
</dbReference>
<evidence type="ECO:0000256" key="1">
    <source>
        <dbReference type="ARBA" id="ARBA00001947"/>
    </source>
</evidence>
<dbReference type="PRINTS" id="PR00304">
    <property type="entry name" value="TCOMPLEXTCP1"/>
</dbReference>
<comment type="cofactor">
    <cofactor evidence="1">
        <name>Zn(2+)</name>
        <dbReference type="ChEBI" id="CHEBI:29105"/>
    </cofactor>
</comment>
<keyword evidence="4" id="KW-0963">Cytoplasm</keyword>
<dbReference type="InterPro" id="IPR017998">
    <property type="entry name" value="Chaperone_TCP-1"/>
</dbReference>
<dbReference type="Gene3D" id="3.50.7.10">
    <property type="entry name" value="GroEL"/>
    <property type="match status" value="1"/>
</dbReference>
<dbReference type="GO" id="GO:0004222">
    <property type="term" value="F:metalloendopeptidase activity"/>
    <property type="evidence" value="ECO:0007669"/>
    <property type="project" value="InterPro"/>
</dbReference>
<evidence type="ECO:0000313" key="16">
    <source>
        <dbReference type="EMBL" id="KAE8149010.1"/>
    </source>
</evidence>
<gene>
    <name evidence="16" type="ORF">BDV25DRAFT_130726</name>
</gene>
<dbReference type="InterPro" id="IPR012721">
    <property type="entry name" value="Chap_CCT_theta"/>
</dbReference>
<keyword evidence="10 14" id="KW-0067">ATP-binding</keyword>
<keyword evidence="11" id="KW-0482">Metalloprotease</keyword>
<evidence type="ECO:0000256" key="9">
    <source>
        <dbReference type="ARBA" id="ARBA00022833"/>
    </source>
</evidence>
<feature type="domain" description="Peptidase M48" evidence="15">
    <location>
        <begin position="46"/>
        <end position="217"/>
    </location>
</feature>
<name>A0A5N6TRT7_ASPAV</name>
<dbReference type="GO" id="GO:0016887">
    <property type="term" value="F:ATP hydrolysis activity"/>
    <property type="evidence" value="ECO:0007669"/>
    <property type="project" value="InterPro"/>
</dbReference>
<dbReference type="GO" id="GO:0046872">
    <property type="term" value="F:metal ion binding"/>
    <property type="evidence" value="ECO:0007669"/>
    <property type="project" value="UniProtKB-KW"/>
</dbReference>
<dbReference type="SUPFAM" id="SSF54849">
    <property type="entry name" value="GroEL-intermediate domain like"/>
    <property type="match status" value="1"/>
</dbReference>
<keyword evidence="5" id="KW-0645">Protease</keyword>
<evidence type="ECO:0000256" key="8">
    <source>
        <dbReference type="ARBA" id="ARBA00022801"/>
    </source>
</evidence>
<comment type="similarity">
    <text evidence="3 14">Belongs to the TCP-1 chaperonin family.</text>
</comment>
<dbReference type="GO" id="GO:0140662">
    <property type="term" value="F:ATP-dependent protein folding chaperone"/>
    <property type="evidence" value="ECO:0007669"/>
    <property type="project" value="InterPro"/>
</dbReference>
<evidence type="ECO:0000256" key="5">
    <source>
        <dbReference type="ARBA" id="ARBA00022670"/>
    </source>
</evidence>
<accession>A0A5N6TRT7</accession>
<dbReference type="Pfam" id="PF00118">
    <property type="entry name" value="Cpn60_TCP1"/>
    <property type="match status" value="1"/>
</dbReference>
<dbReference type="AlphaFoldDB" id="A0A5N6TRT7"/>
<keyword evidence="17" id="KW-1185">Reference proteome</keyword>
<dbReference type="PANTHER" id="PTHR11353">
    <property type="entry name" value="CHAPERONIN"/>
    <property type="match status" value="1"/>
</dbReference>
<keyword evidence="6" id="KW-0479">Metal-binding</keyword>
<dbReference type="Proteomes" id="UP000325780">
    <property type="component" value="Unassembled WGS sequence"/>
</dbReference>